<dbReference type="Proteomes" id="UP000254496">
    <property type="component" value="Unassembled WGS sequence"/>
</dbReference>
<dbReference type="RefSeq" id="WP_078219542.1">
    <property type="nucleotide sequence ID" value="NZ_MUXZ01000071.1"/>
</dbReference>
<evidence type="ECO:0000256" key="6">
    <source>
        <dbReference type="HAMAP-Rule" id="MF_01042"/>
    </source>
</evidence>
<dbReference type="PANTHER" id="PTHR35562:SF1">
    <property type="entry name" value="UPF0115 PROTEIN YFCN"/>
    <property type="match status" value="1"/>
</dbReference>
<dbReference type="InterPro" id="IPR036063">
    <property type="entry name" value="Smr_dom_sf"/>
</dbReference>
<evidence type="ECO:0000259" key="7">
    <source>
        <dbReference type="PROSITE" id="PS50828"/>
    </source>
</evidence>
<keyword evidence="10" id="KW-1185">Reference proteome</keyword>
<keyword evidence="4 6" id="KW-0378">Hydrolase</keyword>
<dbReference type="InterPro" id="IPR022990">
    <property type="entry name" value="SmrB-like"/>
</dbReference>
<evidence type="ECO:0000256" key="3">
    <source>
        <dbReference type="ARBA" id="ARBA00022759"/>
    </source>
</evidence>
<dbReference type="EC" id="3.1.-.-" evidence="6"/>
<dbReference type="InterPro" id="IPR002625">
    <property type="entry name" value="Smr_dom"/>
</dbReference>
<evidence type="ECO:0000256" key="1">
    <source>
        <dbReference type="ARBA" id="ARBA00022722"/>
    </source>
</evidence>
<evidence type="ECO:0000313" key="8">
    <source>
        <dbReference type="EMBL" id="STO60264.1"/>
    </source>
</evidence>
<accession>A0A1V4AY88</accession>
<gene>
    <name evidence="6" type="primary">smrB</name>
    <name evidence="8" type="ORF">NCTC1659_01548</name>
    <name evidence="9" type="ORF">NCTC8540_01307</name>
</gene>
<dbReference type="SUPFAM" id="SSF160443">
    <property type="entry name" value="SMR domain-like"/>
    <property type="match status" value="1"/>
</dbReference>
<proteinExistence type="inferred from homology"/>
<dbReference type="EMBL" id="UGHJ01000001">
    <property type="protein sequence ID" value="STO68801.1"/>
    <property type="molecule type" value="Genomic_DNA"/>
</dbReference>
<evidence type="ECO:0000256" key="2">
    <source>
        <dbReference type="ARBA" id="ARBA00022730"/>
    </source>
</evidence>
<dbReference type="GO" id="GO:0004521">
    <property type="term" value="F:RNA endonuclease activity"/>
    <property type="evidence" value="ECO:0007669"/>
    <property type="project" value="UniProtKB-UniRule"/>
</dbReference>
<dbReference type="PROSITE" id="PS50828">
    <property type="entry name" value="SMR"/>
    <property type="match status" value="1"/>
</dbReference>
<keyword evidence="2 6" id="KW-0699">rRNA-binding</keyword>
<dbReference type="Proteomes" id="UP000254329">
    <property type="component" value="Unassembled WGS sequence"/>
</dbReference>
<dbReference type="AlphaFoldDB" id="A0A1V4AY88"/>
<comment type="similarity">
    <text evidence="6">Belongs to the SmrB family.</text>
</comment>
<dbReference type="GO" id="GO:0019843">
    <property type="term" value="F:rRNA binding"/>
    <property type="evidence" value="ECO:0007669"/>
    <property type="project" value="UniProtKB-UniRule"/>
</dbReference>
<evidence type="ECO:0000256" key="5">
    <source>
        <dbReference type="ARBA" id="ARBA00022884"/>
    </source>
</evidence>
<comment type="subunit">
    <text evidence="6">Associates with collided ribosomes, but not with correctly translating polysomes.</text>
</comment>
<dbReference type="SMART" id="SM00463">
    <property type="entry name" value="SMR"/>
    <property type="match status" value="1"/>
</dbReference>
<evidence type="ECO:0000313" key="9">
    <source>
        <dbReference type="EMBL" id="STO68801.1"/>
    </source>
</evidence>
<keyword evidence="3 6" id="KW-0255">Endonuclease</keyword>
<dbReference type="Gene3D" id="3.30.1370.110">
    <property type="match status" value="1"/>
</dbReference>
<dbReference type="PANTHER" id="PTHR35562">
    <property type="entry name" value="DNA ENDONUCLEASE SMRA-RELATED"/>
    <property type="match status" value="1"/>
</dbReference>
<reference evidence="10 11" key="1">
    <citation type="submission" date="2018-06" db="EMBL/GenBank/DDBJ databases">
        <authorList>
            <consortium name="Pathogen Informatics"/>
            <person name="Doyle S."/>
        </authorList>
    </citation>
    <scope>NUCLEOTIDE SEQUENCE [LARGE SCALE GENOMIC DNA]</scope>
    <source>
        <strain evidence="8 10">NCTC1659</strain>
        <strain evidence="9 11">NCTC8540</strain>
    </source>
</reference>
<comment type="function">
    <text evidence="6">Acts as a ribosome collision sensor. Detects stalled/collided disomes (pairs of ribosomes where the leading ribosome is stalled and a second ribosome has collided with it) and endonucleolytically cleaves mRNA at the 5' boundary of the stalled ribosome. Stalled/collided disomes form a new interface (primarily via the 30S subunits) that binds SmrB. Cleaved mRNA becomes available for tmRNA ligation, leading to ribosomal subunit dissociation and rescue of stalled ribosomes.</text>
</comment>
<dbReference type="HAMAP" id="MF_01042">
    <property type="entry name" value="SmrB"/>
    <property type="match status" value="1"/>
</dbReference>
<feature type="domain" description="Smr" evidence="7">
    <location>
        <begin position="92"/>
        <end position="167"/>
    </location>
</feature>
<evidence type="ECO:0000313" key="10">
    <source>
        <dbReference type="Proteomes" id="UP000254329"/>
    </source>
</evidence>
<protein>
    <recommendedName>
        <fullName evidence="6">Ribosome rescue factor SmrB</fullName>
        <ecNumber evidence="6">3.1.-.-</ecNumber>
    </recommendedName>
</protein>
<name>A0A1V4AY88_9PAST</name>
<evidence type="ECO:0000256" key="4">
    <source>
        <dbReference type="ARBA" id="ARBA00022801"/>
    </source>
</evidence>
<dbReference type="NCBIfam" id="NF003432">
    <property type="entry name" value="PRK04946.1"/>
    <property type="match status" value="1"/>
</dbReference>
<dbReference type="OrthoDB" id="5795446at2"/>
<keyword evidence="5 6" id="KW-0694">RNA-binding</keyword>
<dbReference type="GO" id="GO:0072344">
    <property type="term" value="P:rescue of stalled ribosome"/>
    <property type="evidence" value="ECO:0007669"/>
    <property type="project" value="UniProtKB-UniRule"/>
</dbReference>
<dbReference type="EMBL" id="UGHF01000001">
    <property type="protein sequence ID" value="STO60264.1"/>
    <property type="molecule type" value="Genomic_DNA"/>
</dbReference>
<keyword evidence="1 6" id="KW-0540">Nuclease</keyword>
<dbReference type="Pfam" id="PF01713">
    <property type="entry name" value="Smr"/>
    <property type="match status" value="1"/>
</dbReference>
<dbReference type="STRING" id="733.B0186_11305"/>
<sequence length="168" mass="19930">MLNDEDIALFHREIQGTKKIEQNIFVPSRDRKLKDKIETREIREKEDTLFFFSDEYEPLLNEESAVKYLRQNEDRYLLKQLRRGDFFPELFLDLHGLTREEAKLELASLIHACEKEHVYCACIMTGYGTYTLKQQIPRWLVQHPRVRALHQAPREWGGDAAILILLDV</sequence>
<evidence type="ECO:0000313" key="11">
    <source>
        <dbReference type="Proteomes" id="UP000254496"/>
    </source>
</evidence>
<organism evidence="8 10">
    <name type="scientific">Canicola haemoglobinophilus</name>
    <dbReference type="NCBI Taxonomy" id="733"/>
    <lineage>
        <taxon>Bacteria</taxon>
        <taxon>Pseudomonadati</taxon>
        <taxon>Pseudomonadota</taxon>
        <taxon>Gammaproteobacteria</taxon>
        <taxon>Pasteurellales</taxon>
        <taxon>Pasteurellaceae</taxon>
        <taxon>Canicola</taxon>
    </lineage>
</organism>
<dbReference type="GO" id="GO:0016787">
    <property type="term" value="F:hydrolase activity"/>
    <property type="evidence" value="ECO:0007669"/>
    <property type="project" value="UniProtKB-KW"/>
</dbReference>